<evidence type="ECO:0000313" key="1">
    <source>
        <dbReference type="EMBL" id="CAI5725553.1"/>
    </source>
</evidence>
<gene>
    <name evidence="1" type="ORF">PDE001_LOCUS3378</name>
</gene>
<dbReference type="EMBL" id="CANTFM010000574">
    <property type="protein sequence ID" value="CAI5725553.1"/>
    <property type="molecule type" value="Genomic_DNA"/>
</dbReference>
<keyword evidence="2" id="KW-1185">Reference proteome</keyword>
<reference evidence="1" key="1">
    <citation type="submission" date="2022-12" db="EMBL/GenBank/DDBJ databases">
        <authorList>
            <person name="Webb A."/>
        </authorList>
    </citation>
    <scope>NUCLEOTIDE SEQUENCE</scope>
    <source>
        <strain evidence="1">Pd1</strain>
    </source>
</reference>
<organism evidence="1 2">
    <name type="scientific">Peronospora destructor</name>
    <dbReference type="NCBI Taxonomy" id="86335"/>
    <lineage>
        <taxon>Eukaryota</taxon>
        <taxon>Sar</taxon>
        <taxon>Stramenopiles</taxon>
        <taxon>Oomycota</taxon>
        <taxon>Peronosporomycetes</taxon>
        <taxon>Peronosporales</taxon>
        <taxon>Peronosporaceae</taxon>
        <taxon>Peronospora</taxon>
    </lineage>
</organism>
<comment type="caution">
    <text evidence="1">The sequence shown here is derived from an EMBL/GenBank/DDBJ whole genome shotgun (WGS) entry which is preliminary data.</text>
</comment>
<dbReference type="AlphaFoldDB" id="A0AAV0TRP5"/>
<name>A0AAV0TRP5_9STRA</name>
<accession>A0AAV0TRP5</accession>
<proteinExistence type="predicted"/>
<protein>
    <submittedName>
        <fullName evidence="1">Uncharacterized protein</fullName>
    </submittedName>
</protein>
<sequence length="225" mass="25601">MMTHFPAKLDVDYVPVEAEPLHKQRWRTETMRLVVVDFPPQTKCLYHQHLKYGVYLVMTPINMMEYPYGEEPRRLVHGKGSVFCRDHTKDKLIHSGATFDEPAFLIEVELLKEKADVMPNGHLPLHPGIKLYNNNPECRVYGFTLQDDDQAIAKISLDLPTEAVLVALDVCEVKITKASNNKQEDTTHRVLLRVGDDVQLIAGKFGVELVSSASKKAQFILVEVY</sequence>
<dbReference type="Proteomes" id="UP001162029">
    <property type="component" value="Unassembled WGS sequence"/>
</dbReference>
<evidence type="ECO:0000313" key="2">
    <source>
        <dbReference type="Proteomes" id="UP001162029"/>
    </source>
</evidence>